<dbReference type="SUPFAM" id="SSF48452">
    <property type="entry name" value="TPR-like"/>
    <property type="match status" value="2"/>
</dbReference>
<dbReference type="GO" id="GO:0005737">
    <property type="term" value="C:cytoplasm"/>
    <property type="evidence" value="ECO:0007669"/>
    <property type="project" value="UniProtKB-SubCell"/>
</dbReference>
<keyword evidence="3" id="KW-0677">Repeat</keyword>
<reference evidence="8" key="1">
    <citation type="journal article" date="2020" name="bioRxiv">
        <title>A rank-normalized archaeal taxonomy based on genome phylogeny resolves widespread incomplete and uneven classifications.</title>
        <authorList>
            <person name="Rinke C."/>
            <person name="Chuvochina M."/>
            <person name="Mussig A.J."/>
            <person name="Chaumeil P.-A."/>
            <person name="Waite D.W."/>
            <person name="Whitman W.B."/>
            <person name="Parks D.H."/>
            <person name="Hugenholtz P."/>
        </authorList>
    </citation>
    <scope>NUCLEOTIDE SEQUENCE [LARGE SCALE GENOMIC DNA]</scope>
</reference>
<keyword evidence="2" id="KW-0963">Cytoplasm</keyword>
<gene>
    <name evidence="7" type="ORF">HA285_05305</name>
</gene>
<keyword evidence="4 5" id="KW-0802">TPR repeat</keyword>
<name>A0A7J4MWK3_METTF</name>
<feature type="repeat" description="TPR" evidence="5">
    <location>
        <begin position="78"/>
        <end position="111"/>
    </location>
</feature>
<dbReference type="InterPro" id="IPR019734">
    <property type="entry name" value="TPR_rpt"/>
</dbReference>
<comment type="subcellular location">
    <subcellularLocation>
        <location evidence="1">Cytoplasm</location>
    </subcellularLocation>
</comment>
<evidence type="ECO:0000259" key="6">
    <source>
        <dbReference type="Pfam" id="PF12862"/>
    </source>
</evidence>
<dbReference type="SMART" id="SM00028">
    <property type="entry name" value="TPR"/>
    <property type="match status" value="3"/>
</dbReference>
<sequence>MMMIFAVLGIFDFLKGEDEGESLEKYLRKLEDLLEEEFDTLVRIAGFYAEEGDTREALDYLERAYRVASEMNDEELMAFALDSMGDVYLSDRKVKTAMEYFMEALRIYTSVNSPLRADLREKIKEVEKIREAMDIASINRLREESESGVPEVDLEVIEPLLNRLVDSVQSLTLYESGSYEDSISQIREAYQIARDIGDTSTEASLQLLLGLYSLKNEDFDESRRYLKKAEALFRKTNNELGLAVTLVLLGTLDFIVNNADGVASSFRAAVEILQKLDEKELESVTLELLNTLYSF</sequence>
<dbReference type="Gene3D" id="1.25.40.10">
    <property type="entry name" value="Tetratricopeptide repeat domain"/>
    <property type="match status" value="2"/>
</dbReference>
<dbReference type="Pfam" id="PF12862">
    <property type="entry name" value="ANAPC5"/>
    <property type="match status" value="1"/>
</dbReference>
<evidence type="ECO:0000313" key="8">
    <source>
        <dbReference type="Proteomes" id="UP000538031"/>
    </source>
</evidence>
<protein>
    <submittedName>
        <fullName evidence="7">Tetratricopeptide repeat protein</fullName>
    </submittedName>
</protein>
<organism evidence="7 8">
    <name type="scientific">Methanothermobacter thermautotrophicus</name>
    <name type="common">Methanobacterium thermoformicicum</name>
    <dbReference type="NCBI Taxonomy" id="145262"/>
    <lineage>
        <taxon>Archaea</taxon>
        <taxon>Methanobacteriati</taxon>
        <taxon>Methanobacteriota</taxon>
        <taxon>Methanomada group</taxon>
        <taxon>Methanobacteria</taxon>
        <taxon>Methanobacteriales</taxon>
        <taxon>Methanobacteriaceae</taxon>
        <taxon>Methanothermobacter</taxon>
    </lineage>
</organism>
<evidence type="ECO:0000256" key="3">
    <source>
        <dbReference type="ARBA" id="ARBA00022737"/>
    </source>
</evidence>
<evidence type="ECO:0000313" key="7">
    <source>
        <dbReference type="EMBL" id="HIH64996.1"/>
    </source>
</evidence>
<comment type="caution">
    <text evidence="7">The sequence shown here is derived from an EMBL/GenBank/DDBJ whole genome shotgun (WGS) entry which is preliminary data.</text>
</comment>
<dbReference type="PANTHER" id="PTHR46630">
    <property type="entry name" value="TETRATRICOPEPTIDE REPEAT PROTEIN 29"/>
    <property type="match status" value="1"/>
</dbReference>
<dbReference type="EMBL" id="DUHT01000057">
    <property type="protein sequence ID" value="HIH64996.1"/>
    <property type="molecule type" value="Genomic_DNA"/>
</dbReference>
<proteinExistence type="predicted"/>
<accession>A0A7J4MWK3</accession>
<evidence type="ECO:0000256" key="1">
    <source>
        <dbReference type="ARBA" id="ARBA00004496"/>
    </source>
</evidence>
<dbReference type="PANTHER" id="PTHR46630:SF1">
    <property type="entry name" value="TETRATRICOPEPTIDE REPEAT PROTEIN 29"/>
    <property type="match status" value="1"/>
</dbReference>
<dbReference type="InterPro" id="IPR051476">
    <property type="entry name" value="Bac_ResReg_Asp_Phosphatase"/>
</dbReference>
<dbReference type="InterPro" id="IPR011990">
    <property type="entry name" value="TPR-like_helical_dom_sf"/>
</dbReference>
<dbReference type="PROSITE" id="PS50005">
    <property type="entry name" value="TPR"/>
    <property type="match status" value="1"/>
</dbReference>
<dbReference type="InterPro" id="IPR026000">
    <property type="entry name" value="Apc5_dom"/>
</dbReference>
<evidence type="ECO:0000256" key="4">
    <source>
        <dbReference type="ARBA" id="ARBA00022803"/>
    </source>
</evidence>
<dbReference type="Proteomes" id="UP000538031">
    <property type="component" value="Unassembled WGS sequence"/>
</dbReference>
<feature type="domain" description="Anaphase-promoting complex subunit 5" evidence="6">
    <location>
        <begin position="177"/>
        <end position="201"/>
    </location>
</feature>
<dbReference type="Pfam" id="PF13424">
    <property type="entry name" value="TPR_12"/>
    <property type="match status" value="1"/>
</dbReference>
<evidence type="ECO:0000256" key="2">
    <source>
        <dbReference type="ARBA" id="ARBA00022490"/>
    </source>
</evidence>
<dbReference type="AlphaFoldDB" id="A0A7J4MWK3"/>
<evidence type="ECO:0000256" key="5">
    <source>
        <dbReference type="PROSITE-ProRule" id="PRU00339"/>
    </source>
</evidence>